<dbReference type="Proteomes" id="UP000078397">
    <property type="component" value="Unassembled WGS sequence"/>
</dbReference>
<proteinExistence type="predicted"/>
<keyword evidence="3" id="KW-1185">Reference proteome</keyword>
<dbReference type="KEGG" id="pchm:VFPPC_15594"/>
<gene>
    <name evidence="2" type="ORF">VFPPC_15594</name>
</gene>
<organism evidence="2 3">
    <name type="scientific">Pochonia chlamydosporia 170</name>
    <dbReference type="NCBI Taxonomy" id="1380566"/>
    <lineage>
        <taxon>Eukaryota</taxon>
        <taxon>Fungi</taxon>
        <taxon>Dikarya</taxon>
        <taxon>Ascomycota</taxon>
        <taxon>Pezizomycotina</taxon>
        <taxon>Sordariomycetes</taxon>
        <taxon>Hypocreomycetidae</taxon>
        <taxon>Hypocreales</taxon>
        <taxon>Clavicipitaceae</taxon>
        <taxon>Pochonia</taxon>
    </lineage>
</organism>
<evidence type="ECO:0000313" key="2">
    <source>
        <dbReference type="EMBL" id="OAQ70558.2"/>
    </source>
</evidence>
<reference evidence="2 3" key="1">
    <citation type="journal article" date="2016" name="PLoS Pathog.">
        <title>Biosynthesis of antibiotic leucinostatins in bio-control fungus Purpureocillium lilacinum and their inhibition on phytophthora revealed by genome mining.</title>
        <authorList>
            <person name="Wang G."/>
            <person name="Liu Z."/>
            <person name="Lin R."/>
            <person name="Li E."/>
            <person name="Mao Z."/>
            <person name="Ling J."/>
            <person name="Yang Y."/>
            <person name="Yin W.B."/>
            <person name="Xie B."/>
        </authorList>
    </citation>
    <scope>NUCLEOTIDE SEQUENCE [LARGE SCALE GENOMIC DNA]</scope>
    <source>
        <strain evidence="2">170</strain>
    </source>
</reference>
<evidence type="ECO:0000256" key="1">
    <source>
        <dbReference type="SAM" id="MobiDB-lite"/>
    </source>
</evidence>
<comment type="caution">
    <text evidence="2">The sequence shown here is derived from an EMBL/GenBank/DDBJ whole genome shotgun (WGS) entry which is preliminary data.</text>
</comment>
<dbReference type="RefSeq" id="XP_022284584.1">
    <property type="nucleotide sequence ID" value="XM_022428972.1"/>
</dbReference>
<sequence length="289" mass="32024">MVLLLPPLPSWQHERGTGQHAYSSPTADTVLSTEHQHQERKCSHSGTEGWLSFDQHAAWKSRLSSAALLGSWSIGAGASRLKMVDMSAPRCGWLEPARPLSAARRMGNGLAHQEHDVALCWWSWLADQRRDWPEHIQHLAKGSGRGACHRGANVHLHNAQPIRWLGAVTSWGGASHCAEPCRLWAAMLASGFAGGGTRWDSEEPRQLIATASTLDVIPLSLALYHHHWLSESRLKSFQICEDFLLGNRPVSRSLAIDLFHFFQYYAKSVHSAASCNDFPAHSIFAPHQA</sequence>
<name>A0A179FZA8_METCM</name>
<dbReference type="AlphaFoldDB" id="A0A179FZA8"/>
<dbReference type="EMBL" id="LSBJ02000002">
    <property type="protein sequence ID" value="OAQ70558.2"/>
    <property type="molecule type" value="Genomic_DNA"/>
</dbReference>
<accession>A0A179FZA8</accession>
<dbReference type="GeneID" id="28857341"/>
<protein>
    <submittedName>
        <fullName evidence="2">Uncharacterized protein</fullName>
    </submittedName>
</protein>
<feature type="region of interest" description="Disordered" evidence="1">
    <location>
        <begin position="1"/>
        <end position="25"/>
    </location>
</feature>
<evidence type="ECO:0000313" key="3">
    <source>
        <dbReference type="Proteomes" id="UP000078397"/>
    </source>
</evidence>